<comment type="caution">
    <text evidence="2">The sequence shown here is derived from an EMBL/GenBank/DDBJ whole genome shotgun (WGS) entry which is preliminary data.</text>
</comment>
<proteinExistence type="predicted"/>
<dbReference type="RefSeq" id="WP_349214978.1">
    <property type="nucleotide sequence ID" value="NZ_JBBMFA010000059.1"/>
</dbReference>
<feature type="signal peptide" evidence="1">
    <location>
        <begin position="1"/>
        <end position="21"/>
    </location>
</feature>
<sequence length="399" mass="45010">MKKRVAALTLAAALLAGCTGADGEIPDRGEVLAYVDELCAEPYREVSRELVAETPDDMEYRFETDRGLHFTAHSYLSPIYIDASKTSFYTPEISCDYVSAVHRLYSDDVKASLSRCPLYREKDGWMVVLQFSDLDAAADAVTKADEIYAAELAFNSPEFLAQHPVASTHLAWYASEEAARAHERWVNLTDLAVTGQNDREALYKELADRYAQLCVDGQITDSTVPAEYLADKHVSRLDTLKLDGRTMTYDLEDNPFSTYGLTTDDYCYAWYSDEAQTYRLVMDVGFATEQSSYPLINREYVRALGGHYSLEIQGDRYRSSWTIGENTWHMETLYKDGAIRSVQVEKNGQPLELDLVTVDEDARVGATFCAGVSAEDFCKLFDLRFEADEPGRTLRFFSK</sequence>
<evidence type="ECO:0000313" key="3">
    <source>
        <dbReference type="Proteomes" id="UP001477672"/>
    </source>
</evidence>
<evidence type="ECO:0008006" key="4">
    <source>
        <dbReference type="Google" id="ProtNLM"/>
    </source>
</evidence>
<keyword evidence="1" id="KW-0732">Signal</keyword>
<protein>
    <recommendedName>
        <fullName evidence="4">F5/8 type C domain-containing protein</fullName>
    </recommendedName>
</protein>
<evidence type="ECO:0000313" key="2">
    <source>
        <dbReference type="EMBL" id="MEQ2519544.1"/>
    </source>
</evidence>
<keyword evidence="3" id="KW-1185">Reference proteome</keyword>
<feature type="chain" id="PRO_5045924314" description="F5/8 type C domain-containing protein" evidence="1">
    <location>
        <begin position="22"/>
        <end position="399"/>
    </location>
</feature>
<name>A0ABV1GCK9_9FIRM</name>
<accession>A0ABV1GCK9</accession>
<dbReference type="EMBL" id="JBBMFA010000059">
    <property type="protein sequence ID" value="MEQ2519544.1"/>
    <property type="molecule type" value="Genomic_DNA"/>
</dbReference>
<gene>
    <name evidence="2" type="ORF">WMO24_03740</name>
</gene>
<dbReference type="PROSITE" id="PS51257">
    <property type="entry name" value="PROKAR_LIPOPROTEIN"/>
    <property type="match status" value="1"/>
</dbReference>
<dbReference type="Proteomes" id="UP001477672">
    <property type="component" value="Unassembled WGS sequence"/>
</dbReference>
<evidence type="ECO:0000256" key="1">
    <source>
        <dbReference type="SAM" id="SignalP"/>
    </source>
</evidence>
<organism evidence="2 3">
    <name type="scientific">Ruthenibacterium intestinale</name>
    <dbReference type="NCBI Taxonomy" id="3133163"/>
    <lineage>
        <taxon>Bacteria</taxon>
        <taxon>Bacillati</taxon>
        <taxon>Bacillota</taxon>
        <taxon>Clostridia</taxon>
        <taxon>Eubacteriales</taxon>
        <taxon>Oscillospiraceae</taxon>
        <taxon>Ruthenibacterium</taxon>
    </lineage>
</organism>
<reference evidence="2 3" key="1">
    <citation type="submission" date="2024-03" db="EMBL/GenBank/DDBJ databases">
        <title>Human intestinal bacterial collection.</title>
        <authorList>
            <person name="Pauvert C."/>
            <person name="Hitch T.C.A."/>
            <person name="Clavel T."/>
        </authorList>
    </citation>
    <scope>NUCLEOTIDE SEQUENCE [LARGE SCALE GENOMIC DNA]</scope>
    <source>
        <strain evidence="2 3">CLA-JM-H11</strain>
    </source>
</reference>